<dbReference type="PANTHER" id="PTHR30595">
    <property type="entry name" value="GLPR-RELATED TRANSCRIPTIONAL REPRESSOR"/>
    <property type="match status" value="1"/>
</dbReference>
<dbReference type="InterPro" id="IPR036388">
    <property type="entry name" value="WH-like_DNA-bd_sf"/>
</dbReference>
<dbReference type="InterPro" id="IPR036390">
    <property type="entry name" value="WH_DNA-bd_sf"/>
</dbReference>
<dbReference type="Proteomes" id="UP000007473">
    <property type="component" value="Chromosome"/>
</dbReference>
<dbReference type="AlphaFoldDB" id="A0AB32XD18"/>
<dbReference type="Gene3D" id="3.30.565.60">
    <property type="match status" value="1"/>
</dbReference>
<reference evidence="4 5" key="1">
    <citation type="journal article" date="2011" name="J. Bacteriol.">
        <title>Genome sequence of the repetitive-sequence-rich Mycoplasma fermentans strain M64.</title>
        <authorList>
            <person name="Shu H.W."/>
            <person name="Liu T.T."/>
            <person name="Chang H.Y."/>
            <person name="Liu Y.M."/>
            <person name="Wu K.M."/>
            <person name="Shu H.Y."/>
            <person name="Tsai S.F."/>
            <person name="Hsiao K.J."/>
            <person name="Hu W.S."/>
            <person name="Ng W.V."/>
        </authorList>
    </citation>
    <scope>NUCLEOTIDE SEQUENCE [LARGE SCALE GENOMIC DNA]</scope>
    <source>
        <strain evidence="4 5">M64</strain>
    </source>
</reference>
<dbReference type="PANTHER" id="PTHR30595:SF6">
    <property type="entry name" value="SCHLAFEN ALBA-2 DOMAIN-CONTAINING PROTEIN"/>
    <property type="match status" value="1"/>
</dbReference>
<dbReference type="KEGG" id="mfm:MfeM64YM_0819"/>
<accession>A0AB32XD18</accession>
<sequence length="444" mass="51439">MKFVETNKIELKEKLNDNLIREIVGFLNTEGGTIYIGVKDNGEVIGIKDVNKAFTELNEIICDQIEPRAEKEVKSEIKFENNKMIMGINVQKGEKAIYYIKKYGCSSKGCLVRVGTSTREMSNEEIEERNKIRFYDEDNIINYVSDLDDLKFSILKINYELNNLHLDDKTFEKNLHLRNKLGSYNKLAELLANENKIDLKYVKFQGNDKTVFSEIQKFSNKSILVGYSQILARLEVENKCYVDTSSMQRIEKTLFDFNVAKEALLNAIVHNDWLSGVPTIQQFENRIEIMSYGGLPKGLKLEEFYQGISKPRNPKLMKIFIDLNLAEQTGHGVPLILKKYGKMAIEVEKNYIRITIPFNKELLQKNNNYEIKEIKDKLNKIENQIFELIQKNEEYTAYELSNELEVSKRTIERALASLKNKLILKRIGSRKTGKWSVLGIKPEN</sequence>
<proteinExistence type="predicted"/>
<dbReference type="InterPro" id="IPR007421">
    <property type="entry name" value="Schlafen_AlbA_2_dom"/>
</dbReference>
<dbReference type="Gene3D" id="1.10.10.10">
    <property type="entry name" value="Winged helix-like DNA-binding domain superfamily/Winged helix DNA-binding domain"/>
    <property type="match status" value="1"/>
</dbReference>
<evidence type="ECO:0000259" key="2">
    <source>
        <dbReference type="Pfam" id="PF04326"/>
    </source>
</evidence>
<evidence type="ECO:0000313" key="4">
    <source>
        <dbReference type="EMBL" id="ADV34814.1"/>
    </source>
</evidence>
<dbReference type="InterPro" id="IPR013196">
    <property type="entry name" value="HTH_11"/>
</dbReference>
<dbReference type="Pfam" id="PF04326">
    <property type="entry name" value="SLFN_AlbA_2"/>
    <property type="match status" value="1"/>
</dbReference>
<name>A0AB32XD18_MYCFM</name>
<dbReference type="InterPro" id="IPR038461">
    <property type="entry name" value="Schlafen_AlbA_2_dom_sf"/>
</dbReference>
<evidence type="ECO:0000313" key="5">
    <source>
        <dbReference type="Proteomes" id="UP000007473"/>
    </source>
</evidence>
<feature type="domain" description="Helix-turn-helix type 11" evidence="3">
    <location>
        <begin position="383"/>
        <end position="422"/>
    </location>
</feature>
<protein>
    <submittedName>
        <fullName evidence="4">Transcriptional regulator</fullName>
    </submittedName>
</protein>
<dbReference type="Gene3D" id="3.30.950.30">
    <property type="entry name" value="Schlafen, AAA domain"/>
    <property type="match status" value="1"/>
</dbReference>
<dbReference type="SUPFAM" id="SSF46785">
    <property type="entry name" value="Winged helix' DNA-binding domain"/>
    <property type="match status" value="1"/>
</dbReference>
<feature type="coiled-coil region" evidence="1">
    <location>
        <begin position="364"/>
        <end position="421"/>
    </location>
</feature>
<keyword evidence="1" id="KW-0175">Coiled coil</keyword>
<dbReference type="InterPro" id="IPR038475">
    <property type="entry name" value="RecG_C_sf"/>
</dbReference>
<dbReference type="Pfam" id="PF13749">
    <property type="entry name" value="HATPase_c_4"/>
    <property type="match status" value="1"/>
</dbReference>
<dbReference type="EMBL" id="CP002458">
    <property type="protein sequence ID" value="ADV34814.1"/>
    <property type="molecule type" value="Genomic_DNA"/>
</dbReference>
<gene>
    <name evidence="4" type="ordered locus">MfeM64YM_0819</name>
</gene>
<evidence type="ECO:0000259" key="3">
    <source>
        <dbReference type="Pfam" id="PF08279"/>
    </source>
</evidence>
<dbReference type="Pfam" id="PF08279">
    <property type="entry name" value="HTH_11"/>
    <property type="match status" value="1"/>
</dbReference>
<evidence type="ECO:0000256" key="1">
    <source>
        <dbReference type="SAM" id="Coils"/>
    </source>
</evidence>
<feature type="domain" description="Schlafen AlbA-2" evidence="2">
    <location>
        <begin position="5"/>
        <end position="122"/>
    </location>
</feature>
<organism evidence="4 5">
    <name type="scientific">Mycoplasmopsis fermentans (strain M64)</name>
    <name type="common">Mycoplasma fermentans</name>
    <dbReference type="NCBI Taxonomy" id="943945"/>
    <lineage>
        <taxon>Bacteria</taxon>
        <taxon>Bacillati</taxon>
        <taxon>Mycoplasmatota</taxon>
        <taxon>Mycoplasmoidales</taxon>
        <taxon>Metamycoplasmataceae</taxon>
        <taxon>Mycoplasmopsis</taxon>
    </lineage>
</organism>
<dbReference type="RefSeq" id="WP_013527075.1">
    <property type="nucleotide sequence ID" value="NC_014921.1"/>
</dbReference>